<dbReference type="PANTHER" id="PTHR21011">
    <property type="entry name" value="MITOCHONDRIAL 28S RIBOSOMAL PROTEIN S6"/>
    <property type="match status" value="1"/>
</dbReference>
<keyword evidence="2" id="KW-0689">Ribosomal protein</keyword>
<dbReference type="CDD" id="cd15465">
    <property type="entry name" value="bS6_mito"/>
    <property type="match status" value="1"/>
</dbReference>
<accession>A0A177WLT1</accession>
<dbReference type="GO" id="GO:0006412">
    <property type="term" value="P:translation"/>
    <property type="evidence" value="ECO:0007669"/>
    <property type="project" value="InterPro"/>
</dbReference>
<name>A0A177WLT1_BATDL</name>
<proteinExistence type="inferred from homology"/>
<protein>
    <submittedName>
        <fullName evidence="2">Ribosomal protein S6</fullName>
    </submittedName>
</protein>
<dbReference type="PANTHER" id="PTHR21011:SF1">
    <property type="entry name" value="SMALL RIBOSOMAL SUBUNIT PROTEIN BS6M"/>
    <property type="match status" value="1"/>
</dbReference>
<dbReference type="VEuPathDB" id="FungiDB:BDEG_24718"/>
<dbReference type="InterPro" id="IPR035980">
    <property type="entry name" value="Ribosomal_bS6_sf"/>
</dbReference>
<dbReference type="OrthoDB" id="10259681at2759"/>
<dbReference type="EMBL" id="DS022305">
    <property type="protein sequence ID" value="OAJ41067.1"/>
    <property type="molecule type" value="Genomic_DNA"/>
</dbReference>
<dbReference type="GO" id="GO:0070181">
    <property type="term" value="F:small ribosomal subunit rRNA binding"/>
    <property type="evidence" value="ECO:0007669"/>
    <property type="project" value="TreeGrafter"/>
</dbReference>
<dbReference type="SUPFAM" id="SSF54995">
    <property type="entry name" value="Ribosomal protein S6"/>
    <property type="match status" value="1"/>
</dbReference>
<comment type="similarity">
    <text evidence="1">Belongs to the bacterial ribosomal protein bS6 family.</text>
</comment>
<dbReference type="Pfam" id="PF01250">
    <property type="entry name" value="Ribosomal_S6"/>
    <property type="match status" value="1"/>
</dbReference>
<dbReference type="Gene3D" id="3.30.70.60">
    <property type="match status" value="1"/>
</dbReference>
<dbReference type="STRING" id="403673.A0A177WLT1"/>
<dbReference type="InterPro" id="IPR000529">
    <property type="entry name" value="Ribosomal_bS6"/>
</dbReference>
<sequence length="123" mass="13763">MYELVLIARTKVNSMSIATGVLQAEKAKHKQLLKQCAMHVLDNNGVVRQFINLGKKDLPYRMKRHQEIHAKGAYFTMQFDASPLVMKSLSSSLALNEDVIRHTVINCGDSLEAVTTHIAAEKL</sequence>
<keyword evidence="2" id="KW-0687">Ribonucleoprotein</keyword>
<dbReference type="GO" id="GO:0003735">
    <property type="term" value="F:structural constituent of ribosome"/>
    <property type="evidence" value="ECO:0007669"/>
    <property type="project" value="InterPro"/>
</dbReference>
<evidence type="ECO:0000256" key="1">
    <source>
        <dbReference type="ARBA" id="ARBA00009512"/>
    </source>
</evidence>
<dbReference type="eggNOG" id="KOG4708">
    <property type="taxonomic scope" value="Eukaryota"/>
</dbReference>
<reference evidence="2 3" key="1">
    <citation type="submission" date="2006-10" db="EMBL/GenBank/DDBJ databases">
        <title>The Genome Sequence of Batrachochytrium dendrobatidis JEL423.</title>
        <authorList>
            <consortium name="The Broad Institute Genome Sequencing Platform"/>
            <person name="Birren B."/>
            <person name="Lander E."/>
            <person name="Galagan J."/>
            <person name="Cuomo C."/>
            <person name="Devon K."/>
            <person name="Jaffe D."/>
            <person name="Butler J."/>
            <person name="Alvarez P."/>
            <person name="Gnerre S."/>
            <person name="Grabherr M."/>
            <person name="Kleber M."/>
            <person name="Mauceli E."/>
            <person name="Brockman W."/>
            <person name="Young S."/>
            <person name="LaButti K."/>
            <person name="Sykes S."/>
            <person name="DeCaprio D."/>
            <person name="Crawford M."/>
            <person name="Koehrsen M."/>
            <person name="Engels R."/>
            <person name="Montgomery P."/>
            <person name="Pearson M."/>
            <person name="Howarth C."/>
            <person name="Larson L."/>
            <person name="White J."/>
            <person name="O'Leary S."/>
            <person name="Kodira C."/>
            <person name="Zeng Q."/>
            <person name="Yandava C."/>
            <person name="Alvarado L."/>
            <person name="Longcore J."/>
            <person name="James T."/>
        </authorList>
    </citation>
    <scope>NUCLEOTIDE SEQUENCE [LARGE SCALE GENOMIC DNA]</scope>
    <source>
        <strain evidence="2 3">JEL423</strain>
    </source>
</reference>
<evidence type="ECO:0000313" key="2">
    <source>
        <dbReference type="EMBL" id="OAJ41067.1"/>
    </source>
</evidence>
<gene>
    <name evidence="2" type="ORF">BDEG_24718</name>
</gene>
<dbReference type="Proteomes" id="UP000077115">
    <property type="component" value="Unassembled WGS sequence"/>
</dbReference>
<organism evidence="2 3">
    <name type="scientific">Batrachochytrium dendrobatidis (strain JEL423)</name>
    <dbReference type="NCBI Taxonomy" id="403673"/>
    <lineage>
        <taxon>Eukaryota</taxon>
        <taxon>Fungi</taxon>
        <taxon>Fungi incertae sedis</taxon>
        <taxon>Chytridiomycota</taxon>
        <taxon>Chytridiomycota incertae sedis</taxon>
        <taxon>Chytridiomycetes</taxon>
        <taxon>Rhizophydiales</taxon>
        <taxon>Rhizophydiales incertae sedis</taxon>
        <taxon>Batrachochytrium</taxon>
    </lineage>
</organism>
<dbReference type="InterPro" id="IPR014717">
    <property type="entry name" value="Transl_elong_EF1B/ribsomal_bS6"/>
</dbReference>
<dbReference type="AlphaFoldDB" id="A0A177WLT1"/>
<dbReference type="NCBIfam" id="TIGR00166">
    <property type="entry name" value="S6"/>
    <property type="match status" value="1"/>
</dbReference>
<dbReference type="GO" id="GO:0005763">
    <property type="term" value="C:mitochondrial small ribosomal subunit"/>
    <property type="evidence" value="ECO:0007669"/>
    <property type="project" value="TreeGrafter"/>
</dbReference>
<evidence type="ECO:0000313" key="3">
    <source>
        <dbReference type="Proteomes" id="UP000077115"/>
    </source>
</evidence>
<reference evidence="2 3" key="2">
    <citation type="submission" date="2016-05" db="EMBL/GenBank/DDBJ databases">
        <title>Lineage-specific infection strategies underlie the spectrum of fungal disease in amphibians.</title>
        <authorList>
            <person name="Cuomo C.A."/>
            <person name="Farrer R.A."/>
            <person name="James T."/>
            <person name="Longcore J."/>
            <person name="Birren B."/>
        </authorList>
    </citation>
    <scope>NUCLEOTIDE SEQUENCE [LARGE SCALE GENOMIC DNA]</scope>
    <source>
        <strain evidence="2 3">JEL423</strain>
    </source>
</reference>